<dbReference type="AlphaFoldDB" id="E1ZE41"/>
<dbReference type="GeneID" id="17355281"/>
<dbReference type="InterPro" id="IPR037140">
    <property type="entry name" value="VHL_beta_dom_sf"/>
</dbReference>
<dbReference type="Pfam" id="PF01847">
    <property type="entry name" value="VHL"/>
    <property type="match status" value="1"/>
</dbReference>
<sequence>MTKGRAKKRSRNSEAPCILRFCNNREGVTARVLWVDFSGKEKEYARLDELCYYNQDTYVNHPWRLRDAASGDLLAEYVGPTATITLQHDGSTHIEPGLHRPPLVEVSDPRWGTYRQRGEALGIPILAFDCVCQEAVETAAHIVLSMLADADGSIVESMVEAGAEVAIIGCNQVTTDLPMYRHLRGVDCENGGGDYDKATRGLGGNPGNPVTSCGEENLLMLPEDRYRYENILIHEFGHAVMDLGLHDKPLQESIVDAYQAAHASGRYDLSCYMMENESEYWAEGTQAWFDATVREDVTSGVNTRHKLQERDPKLAELMTLVYGDGDWRYPQTAPHKFAPCEESSERQHGQQAESSRSGAGAAMQRPMVQVVAAQHGKAAAAAVAAASWLQCHGA</sequence>
<gene>
    <name evidence="4" type="ORF">CHLNCDRAFT_145288</name>
</gene>
<dbReference type="eggNOG" id="ENOG502RZCN">
    <property type="taxonomic scope" value="Eukaryota"/>
</dbReference>
<dbReference type="SUPFAM" id="SSF55486">
    <property type="entry name" value="Metalloproteases ('zincins'), catalytic domain"/>
    <property type="match status" value="1"/>
</dbReference>
<protein>
    <recommendedName>
        <fullName evidence="3">von Hippel-Lindau disease tumour suppressor beta domain-containing protein</fullName>
    </recommendedName>
</protein>
<dbReference type="Gene3D" id="2.60.40.780">
    <property type="entry name" value="von Hippel-Lindau disease tumour suppressor, beta domain"/>
    <property type="match status" value="1"/>
</dbReference>
<dbReference type="GO" id="GO:0008237">
    <property type="term" value="F:metallopeptidase activity"/>
    <property type="evidence" value="ECO:0007669"/>
    <property type="project" value="InterPro"/>
</dbReference>
<reference evidence="4 5" key="1">
    <citation type="journal article" date="2010" name="Plant Cell">
        <title>The Chlorella variabilis NC64A genome reveals adaptation to photosymbiosis, coevolution with viruses, and cryptic sex.</title>
        <authorList>
            <person name="Blanc G."/>
            <person name="Duncan G."/>
            <person name="Agarkova I."/>
            <person name="Borodovsky M."/>
            <person name="Gurnon J."/>
            <person name="Kuo A."/>
            <person name="Lindquist E."/>
            <person name="Lucas S."/>
            <person name="Pangilinan J."/>
            <person name="Polle J."/>
            <person name="Salamov A."/>
            <person name="Terry A."/>
            <person name="Yamada T."/>
            <person name="Dunigan D.D."/>
            <person name="Grigoriev I.V."/>
            <person name="Claverie J.M."/>
            <person name="Van Etten J.L."/>
        </authorList>
    </citation>
    <scope>NUCLEOTIDE SEQUENCE [LARGE SCALE GENOMIC DNA]</scope>
    <source>
        <strain evidence="4 5">NC64A</strain>
    </source>
</reference>
<dbReference type="SUPFAM" id="SSF49468">
    <property type="entry name" value="VHL"/>
    <property type="match status" value="1"/>
</dbReference>
<dbReference type="RefSeq" id="XP_005847904.1">
    <property type="nucleotide sequence ID" value="XM_005847842.1"/>
</dbReference>
<organism evidence="5">
    <name type="scientific">Chlorella variabilis</name>
    <name type="common">Green alga</name>
    <dbReference type="NCBI Taxonomy" id="554065"/>
    <lineage>
        <taxon>Eukaryota</taxon>
        <taxon>Viridiplantae</taxon>
        <taxon>Chlorophyta</taxon>
        <taxon>core chlorophytes</taxon>
        <taxon>Trebouxiophyceae</taxon>
        <taxon>Chlorellales</taxon>
        <taxon>Chlorellaceae</taxon>
        <taxon>Chlorella clade</taxon>
        <taxon>Chlorella</taxon>
    </lineage>
</organism>
<dbReference type="OrthoDB" id="6132182at2759"/>
<accession>E1ZE41</accession>
<dbReference type="InterPro" id="IPR024079">
    <property type="entry name" value="MetalloPept_cat_dom_sf"/>
</dbReference>
<comment type="similarity">
    <text evidence="1">Belongs to the VHL family.</text>
</comment>
<dbReference type="InParanoid" id="E1ZE41"/>
<dbReference type="OMA" id="ENEDEYW"/>
<name>E1ZE41_CHLVA</name>
<evidence type="ECO:0000313" key="4">
    <source>
        <dbReference type="EMBL" id="EFN55802.1"/>
    </source>
</evidence>
<feature type="domain" description="von Hippel-Lindau disease tumour suppressor beta" evidence="3">
    <location>
        <begin position="9"/>
        <end position="74"/>
    </location>
</feature>
<dbReference type="InterPro" id="IPR036208">
    <property type="entry name" value="VHL_sf"/>
</dbReference>
<dbReference type="InterPro" id="IPR022772">
    <property type="entry name" value="VHL_tumour_suppress_b/a_dom"/>
</dbReference>
<evidence type="ECO:0000256" key="2">
    <source>
        <dbReference type="SAM" id="MobiDB-lite"/>
    </source>
</evidence>
<dbReference type="KEGG" id="cvr:CHLNCDRAFT_145288"/>
<evidence type="ECO:0000256" key="1">
    <source>
        <dbReference type="ARBA" id="ARBA00010057"/>
    </source>
</evidence>
<proteinExistence type="inferred from homology"/>
<evidence type="ECO:0000259" key="3">
    <source>
        <dbReference type="Pfam" id="PF01847"/>
    </source>
</evidence>
<dbReference type="Proteomes" id="UP000008141">
    <property type="component" value="Unassembled WGS sequence"/>
</dbReference>
<feature type="region of interest" description="Disordered" evidence="2">
    <location>
        <begin position="333"/>
        <end position="361"/>
    </location>
</feature>
<dbReference type="InterPro" id="IPR024053">
    <property type="entry name" value="VHL_beta_dom"/>
</dbReference>
<keyword evidence="5" id="KW-1185">Reference proteome</keyword>
<dbReference type="Gene3D" id="3.40.390.10">
    <property type="entry name" value="Collagenase (Catalytic Domain)"/>
    <property type="match status" value="1"/>
</dbReference>
<dbReference type="EMBL" id="GL433843">
    <property type="protein sequence ID" value="EFN55802.1"/>
    <property type="molecule type" value="Genomic_DNA"/>
</dbReference>
<dbReference type="CDD" id="cd05468">
    <property type="entry name" value="pVHL"/>
    <property type="match status" value="1"/>
</dbReference>
<evidence type="ECO:0000313" key="5">
    <source>
        <dbReference type="Proteomes" id="UP000008141"/>
    </source>
</evidence>